<evidence type="ECO:0008006" key="3">
    <source>
        <dbReference type="Google" id="ProtNLM"/>
    </source>
</evidence>
<organism evidence="1 2">
    <name type="scientific">Microthlaspi erraticum</name>
    <dbReference type="NCBI Taxonomy" id="1685480"/>
    <lineage>
        <taxon>Eukaryota</taxon>
        <taxon>Viridiplantae</taxon>
        <taxon>Streptophyta</taxon>
        <taxon>Embryophyta</taxon>
        <taxon>Tracheophyta</taxon>
        <taxon>Spermatophyta</taxon>
        <taxon>Magnoliopsida</taxon>
        <taxon>eudicotyledons</taxon>
        <taxon>Gunneridae</taxon>
        <taxon>Pentapetalae</taxon>
        <taxon>rosids</taxon>
        <taxon>malvids</taxon>
        <taxon>Brassicales</taxon>
        <taxon>Brassicaceae</taxon>
        <taxon>Coluteocarpeae</taxon>
        <taxon>Microthlaspi</taxon>
    </lineage>
</organism>
<evidence type="ECO:0000313" key="1">
    <source>
        <dbReference type="EMBL" id="CAA7057771.1"/>
    </source>
</evidence>
<evidence type="ECO:0000313" key="2">
    <source>
        <dbReference type="Proteomes" id="UP000467841"/>
    </source>
</evidence>
<reference evidence="1" key="1">
    <citation type="submission" date="2020-01" db="EMBL/GenBank/DDBJ databases">
        <authorList>
            <person name="Mishra B."/>
        </authorList>
    </citation>
    <scope>NUCLEOTIDE SEQUENCE [LARGE SCALE GENOMIC DNA]</scope>
</reference>
<dbReference type="PANTHER" id="PTHR11439:SF470">
    <property type="entry name" value="CYSTEINE-RICH RLK (RECEPTOR-LIKE PROTEIN KINASE) 8"/>
    <property type="match status" value="1"/>
</dbReference>
<dbReference type="PANTHER" id="PTHR11439">
    <property type="entry name" value="GAG-POL-RELATED RETROTRANSPOSON"/>
    <property type="match status" value="1"/>
</dbReference>
<proteinExistence type="predicted"/>
<comment type="caution">
    <text evidence="1">The sequence shown here is derived from an EMBL/GenBank/DDBJ whole genome shotgun (WGS) entry which is preliminary data.</text>
</comment>
<name>A0A6D2KTM1_9BRAS</name>
<dbReference type="AlphaFoldDB" id="A0A6D2KTM1"/>
<accession>A0A6D2KTM1</accession>
<sequence>MQAPTLAHWEAALRVVRYLKGSPGQGIFLHSDPDLTLIVYCDADYDSCPLTRRSLSAFVIMLGGSLVAWKTKKQVFDCVCCRPYKDSSSKDMQ</sequence>
<dbReference type="Proteomes" id="UP000467841">
    <property type="component" value="Unassembled WGS sequence"/>
</dbReference>
<gene>
    <name evidence="1" type="ORF">MERR_LOCUS45007</name>
</gene>
<dbReference type="OrthoDB" id="412581at2759"/>
<keyword evidence="2" id="KW-1185">Reference proteome</keyword>
<protein>
    <recommendedName>
        <fullName evidence="3">Reverse transcriptase Ty1/copia-type domain-containing protein</fullName>
    </recommendedName>
</protein>
<dbReference type="EMBL" id="CACVBM020001706">
    <property type="protein sequence ID" value="CAA7057771.1"/>
    <property type="molecule type" value="Genomic_DNA"/>
</dbReference>